<dbReference type="AlphaFoldDB" id="A0A242MC25"/>
<feature type="domain" description="Integrase catalytic" evidence="2">
    <location>
        <begin position="127"/>
        <end position="312"/>
    </location>
</feature>
<dbReference type="PANTHER" id="PTHR35004:SF7">
    <property type="entry name" value="INTEGRASE PROTEIN"/>
    <property type="match status" value="1"/>
</dbReference>
<dbReference type="PANTHER" id="PTHR35004">
    <property type="entry name" value="TRANSPOSASE RV3428C-RELATED"/>
    <property type="match status" value="1"/>
</dbReference>
<dbReference type="Proteomes" id="UP000195221">
    <property type="component" value="Unassembled WGS sequence"/>
</dbReference>
<feature type="region of interest" description="Disordered" evidence="1">
    <location>
        <begin position="405"/>
        <end position="435"/>
    </location>
</feature>
<comment type="caution">
    <text evidence="3">The sequence shown here is derived from an EMBL/GenBank/DDBJ whole genome shotgun (WGS) entry which is preliminary data.</text>
</comment>
<dbReference type="SUPFAM" id="SSF53098">
    <property type="entry name" value="Ribonuclease H-like"/>
    <property type="match status" value="1"/>
</dbReference>
<feature type="compositionally biased region" description="Polar residues" evidence="1">
    <location>
        <begin position="412"/>
        <end position="422"/>
    </location>
</feature>
<name>A0A242MC25_CABSO</name>
<dbReference type="InterPro" id="IPR047797">
    <property type="entry name" value="ISNCY_transpos"/>
</dbReference>
<dbReference type="SUPFAM" id="SSF46689">
    <property type="entry name" value="Homeodomain-like"/>
    <property type="match status" value="1"/>
</dbReference>
<dbReference type="InterPro" id="IPR055247">
    <property type="entry name" value="InsJ-like_HTH"/>
</dbReference>
<dbReference type="InterPro" id="IPR001584">
    <property type="entry name" value="Integrase_cat-core"/>
</dbReference>
<dbReference type="InterPro" id="IPR012337">
    <property type="entry name" value="RNaseH-like_sf"/>
</dbReference>
<sequence>MITMSMRELERLKAIQAVADGLLMPWRAAERLGISRRQVERLTGRYRREGAAGLISRKRERPSNHQLPAGLADHALAIIRERYADFGPTFACEKLRESHGLTLAAETVRHLMTDAGLWIPRKQRPPKIHQPRNRRSCLGELIQIDGSDHRWFEDRAPACTLLVFIDDATSQLMTLHFTATESTFSYFEATRKYIEAHGKPVALYSDKASVFHCNQHASTPDKGVTQYGRALYELNVDTLCANSSQAKGRVERANLTLQDRLVKELRLRKIDTKEAANAYAPHFMADFNGRFAKIPKSAFNAHRPLRGDEDLDLILTHRVLRCVSNSLTLQYDRVIYMLDDTPQTRALAHHYIDVYEYPDGRIEIRAHGSALAYRQYDRLSAMDQGAEVDNKRLEHVLALSRQVQMERDNRRISGSPSRTNQGEPVKPKMRANNTRKQRELKQIDMNAMMLRSAELRAAAVGK</sequence>
<organism evidence="3 4">
    <name type="scientific">Caballeronia sordidicola</name>
    <name type="common">Burkholderia sordidicola</name>
    <dbReference type="NCBI Taxonomy" id="196367"/>
    <lineage>
        <taxon>Bacteria</taxon>
        <taxon>Pseudomonadati</taxon>
        <taxon>Pseudomonadota</taxon>
        <taxon>Betaproteobacteria</taxon>
        <taxon>Burkholderiales</taxon>
        <taxon>Burkholderiaceae</taxon>
        <taxon>Caballeronia</taxon>
    </lineage>
</organism>
<dbReference type="GO" id="GO:0003676">
    <property type="term" value="F:nucleic acid binding"/>
    <property type="evidence" value="ECO:0007669"/>
    <property type="project" value="InterPro"/>
</dbReference>
<dbReference type="NCBIfam" id="NF033594">
    <property type="entry name" value="transpos_ISNCY_2"/>
    <property type="match status" value="1"/>
</dbReference>
<dbReference type="EMBL" id="NBTZ01000124">
    <property type="protein sequence ID" value="OTP68762.1"/>
    <property type="molecule type" value="Genomic_DNA"/>
</dbReference>
<dbReference type="Gene3D" id="3.30.420.10">
    <property type="entry name" value="Ribonuclease H-like superfamily/Ribonuclease H"/>
    <property type="match status" value="1"/>
</dbReference>
<gene>
    <name evidence="3" type="ORF">PAMC26577_32270</name>
</gene>
<proteinExistence type="predicted"/>
<evidence type="ECO:0000256" key="1">
    <source>
        <dbReference type="SAM" id="MobiDB-lite"/>
    </source>
</evidence>
<dbReference type="InterPro" id="IPR009057">
    <property type="entry name" value="Homeodomain-like_sf"/>
</dbReference>
<dbReference type="InterPro" id="IPR036397">
    <property type="entry name" value="RNaseH_sf"/>
</dbReference>
<evidence type="ECO:0000259" key="2">
    <source>
        <dbReference type="PROSITE" id="PS50994"/>
    </source>
</evidence>
<reference evidence="3 4" key="1">
    <citation type="submission" date="2017-03" db="EMBL/GenBank/DDBJ databases">
        <title>Genome analysis of strain PAMC 26577.</title>
        <authorList>
            <person name="Oh H.-M."/>
            <person name="Yang J.-A."/>
        </authorList>
    </citation>
    <scope>NUCLEOTIDE SEQUENCE [LARGE SCALE GENOMIC DNA]</scope>
    <source>
        <strain evidence="3 4">PAMC 26577</strain>
    </source>
</reference>
<dbReference type="Pfam" id="PF13518">
    <property type="entry name" value="HTH_28"/>
    <property type="match status" value="1"/>
</dbReference>
<evidence type="ECO:0000313" key="4">
    <source>
        <dbReference type="Proteomes" id="UP000195221"/>
    </source>
</evidence>
<dbReference type="PROSITE" id="PS50994">
    <property type="entry name" value="INTEGRASE"/>
    <property type="match status" value="1"/>
</dbReference>
<accession>A0A242MC25</accession>
<dbReference type="GO" id="GO:0015074">
    <property type="term" value="P:DNA integration"/>
    <property type="evidence" value="ECO:0007669"/>
    <property type="project" value="InterPro"/>
</dbReference>
<protein>
    <submittedName>
        <fullName evidence="3">Putative transposase protein</fullName>
    </submittedName>
</protein>
<evidence type="ECO:0000313" key="3">
    <source>
        <dbReference type="EMBL" id="OTP68762.1"/>
    </source>
</evidence>